<evidence type="ECO:0000256" key="11">
    <source>
        <dbReference type="RuleBase" id="RU362031"/>
    </source>
</evidence>
<feature type="transmembrane region" description="Helical" evidence="11">
    <location>
        <begin position="93"/>
        <end position="117"/>
    </location>
</feature>
<comment type="cofactor">
    <cofactor evidence="1 11">
        <name>Zn(2+)</name>
        <dbReference type="ChEBI" id="CHEBI:29105"/>
    </cofactor>
</comment>
<dbReference type="PANTHER" id="PTHR42837">
    <property type="entry name" value="REGULATOR OF SIGMA-E PROTEASE RSEP"/>
    <property type="match status" value="1"/>
</dbReference>
<evidence type="ECO:0000256" key="9">
    <source>
        <dbReference type="ARBA" id="ARBA00023049"/>
    </source>
</evidence>
<evidence type="ECO:0000256" key="4">
    <source>
        <dbReference type="ARBA" id="ARBA00022670"/>
    </source>
</evidence>
<organism evidence="13 14">
    <name type="scientific">Desulfurella multipotens</name>
    <dbReference type="NCBI Taxonomy" id="79269"/>
    <lineage>
        <taxon>Bacteria</taxon>
        <taxon>Pseudomonadati</taxon>
        <taxon>Campylobacterota</taxon>
        <taxon>Desulfurellia</taxon>
        <taxon>Desulfurellales</taxon>
        <taxon>Desulfurellaceae</taxon>
        <taxon>Desulfurella</taxon>
    </lineage>
</organism>
<dbReference type="CDD" id="cd06163">
    <property type="entry name" value="S2P-M50_PDZ_RseP-like"/>
    <property type="match status" value="1"/>
</dbReference>
<evidence type="ECO:0000313" key="13">
    <source>
        <dbReference type="EMBL" id="SDC25001.1"/>
    </source>
</evidence>
<evidence type="ECO:0000256" key="3">
    <source>
        <dbReference type="ARBA" id="ARBA00007931"/>
    </source>
</evidence>
<dbReference type="InterPro" id="IPR008915">
    <property type="entry name" value="Peptidase_M50"/>
</dbReference>
<keyword evidence="6 11" id="KW-0378">Hydrolase</keyword>
<dbReference type="SUPFAM" id="SSF50156">
    <property type="entry name" value="PDZ domain-like"/>
    <property type="match status" value="1"/>
</dbReference>
<feature type="transmembrane region" description="Helical" evidence="11">
    <location>
        <begin position="272"/>
        <end position="294"/>
    </location>
</feature>
<comment type="similarity">
    <text evidence="3 11">Belongs to the peptidase M50B family.</text>
</comment>
<dbReference type="EC" id="3.4.24.-" evidence="11"/>
<evidence type="ECO:0000256" key="8">
    <source>
        <dbReference type="ARBA" id="ARBA00022989"/>
    </source>
</evidence>
<keyword evidence="14" id="KW-1185">Reference proteome</keyword>
<evidence type="ECO:0000256" key="2">
    <source>
        <dbReference type="ARBA" id="ARBA00004141"/>
    </source>
</evidence>
<keyword evidence="10 11" id="KW-0472">Membrane</keyword>
<evidence type="ECO:0000259" key="12">
    <source>
        <dbReference type="SMART" id="SM00228"/>
    </source>
</evidence>
<dbReference type="SMART" id="SM00228">
    <property type="entry name" value="PDZ"/>
    <property type="match status" value="1"/>
</dbReference>
<feature type="transmembrane region" description="Helical" evidence="11">
    <location>
        <begin position="321"/>
        <end position="340"/>
    </location>
</feature>
<evidence type="ECO:0000256" key="5">
    <source>
        <dbReference type="ARBA" id="ARBA00022692"/>
    </source>
</evidence>
<keyword evidence="8 11" id="KW-1133">Transmembrane helix</keyword>
<dbReference type="InterPro" id="IPR036034">
    <property type="entry name" value="PDZ_sf"/>
</dbReference>
<keyword evidence="11" id="KW-0479">Metal-binding</keyword>
<dbReference type="InterPro" id="IPR001478">
    <property type="entry name" value="PDZ"/>
</dbReference>
<dbReference type="Proteomes" id="UP000199411">
    <property type="component" value="Unassembled WGS sequence"/>
</dbReference>
<evidence type="ECO:0000256" key="1">
    <source>
        <dbReference type="ARBA" id="ARBA00001947"/>
    </source>
</evidence>
<dbReference type="OrthoDB" id="9782003at2"/>
<dbReference type="InterPro" id="IPR004387">
    <property type="entry name" value="Pept_M50_Zn"/>
</dbReference>
<dbReference type="Pfam" id="PF02163">
    <property type="entry name" value="Peptidase_M50"/>
    <property type="match status" value="1"/>
</dbReference>
<keyword evidence="9 11" id="KW-0482">Metalloprotease</keyword>
<dbReference type="GO" id="GO:0004222">
    <property type="term" value="F:metalloendopeptidase activity"/>
    <property type="evidence" value="ECO:0007669"/>
    <property type="project" value="InterPro"/>
</dbReference>
<evidence type="ECO:0000256" key="6">
    <source>
        <dbReference type="ARBA" id="ARBA00022801"/>
    </source>
</evidence>
<feature type="transmembrane region" description="Helical" evidence="11">
    <location>
        <begin position="7"/>
        <end position="30"/>
    </location>
</feature>
<protein>
    <recommendedName>
        <fullName evidence="11">Zinc metalloprotease</fullName>
        <ecNumber evidence="11">3.4.24.-</ecNumber>
    </recommendedName>
</protein>
<dbReference type="GO" id="GO:0046872">
    <property type="term" value="F:metal ion binding"/>
    <property type="evidence" value="ECO:0007669"/>
    <property type="project" value="UniProtKB-KW"/>
</dbReference>
<reference evidence="14" key="1">
    <citation type="submission" date="2016-10" db="EMBL/GenBank/DDBJ databases">
        <authorList>
            <person name="Varghese N."/>
            <person name="Submissions S."/>
        </authorList>
    </citation>
    <scope>NUCLEOTIDE SEQUENCE [LARGE SCALE GENOMIC DNA]</scope>
    <source>
        <strain evidence="14">DSM 8415</strain>
    </source>
</reference>
<dbReference type="GO" id="GO:0016020">
    <property type="term" value="C:membrane"/>
    <property type="evidence" value="ECO:0007669"/>
    <property type="project" value="UniProtKB-SubCell"/>
</dbReference>
<sequence length="360" mass="40074">MYIIYGILALVVMIIIHEFGHFIVAVLSGVKVERFSIGFGPVLLKKQTKITEFVISAVPLGGYVKMKGEEPNSIDENDKEGAFYAQSVYKRMLIVFAGPFFNILSAVLFFAIAYSIGIQTLSPQIGKVLKDSPAYYAHLQPKDKILEINNIKLTTWEDMSKIIKTHNNLDIVIQRNGKIVKVNIKPKTEIVKNPLGYKEKINVIGILPSGETTLVRYPIWKSLYLGIEKTIYITKLTIEGIIRLIGGFIPSSEVGGPIMIVDIASKAAQAGFGAFLIFASIISINLGLLNLFPIPVLDGGHLMFFTIEAIRKKPVSEKFQIAAQKVGIALLIVLMVFAFYNDIKRFFIPKNVTTHNVIKR</sequence>
<evidence type="ECO:0000256" key="7">
    <source>
        <dbReference type="ARBA" id="ARBA00022833"/>
    </source>
</evidence>
<keyword evidence="7 11" id="KW-0862">Zinc</keyword>
<keyword evidence="5 11" id="KW-0812">Transmembrane</keyword>
<evidence type="ECO:0000313" key="14">
    <source>
        <dbReference type="Proteomes" id="UP000199411"/>
    </source>
</evidence>
<comment type="subcellular location">
    <subcellularLocation>
        <location evidence="2">Membrane</location>
        <topology evidence="2">Multi-pass membrane protein</topology>
    </subcellularLocation>
</comment>
<evidence type="ECO:0000256" key="10">
    <source>
        <dbReference type="ARBA" id="ARBA00023136"/>
    </source>
</evidence>
<dbReference type="Gene3D" id="2.30.42.10">
    <property type="match status" value="1"/>
</dbReference>
<proteinExistence type="inferred from homology"/>
<feature type="domain" description="PDZ" evidence="12">
    <location>
        <begin position="106"/>
        <end position="177"/>
    </location>
</feature>
<keyword evidence="4 13" id="KW-0645">Protease</keyword>
<dbReference type="GO" id="GO:0006508">
    <property type="term" value="P:proteolysis"/>
    <property type="evidence" value="ECO:0007669"/>
    <property type="project" value="UniProtKB-KW"/>
</dbReference>
<dbReference type="PANTHER" id="PTHR42837:SF2">
    <property type="entry name" value="MEMBRANE METALLOPROTEASE ARASP2, CHLOROPLASTIC-RELATED"/>
    <property type="match status" value="1"/>
</dbReference>
<name>A0A1G6K2A6_9BACT</name>
<accession>A0A1G6K2A6</accession>
<dbReference type="RefSeq" id="WP_025392101.1">
    <property type="nucleotide sequence ID" value="NZ_FMYU01000003.1"/>
</dbReference>
<dbReference type="EMBL" id="FMYU01000003">
    <property type="protein sequence ID" value="SDC25001.1"/>
    <property type="molecule type" value="Genomic_DNA"/>
</dbReference>
<dbReference type="AlphaFoldDB" id="A0A1G6K2A6"/>
<dbReference type="NCBIfam" id="TIGR00054">
    <property type="entry name" value="RIP metalloprotease RseP"/>
    <property type="match status" value="1"/>
</dbReference>
<gene>
    <name evidence="13" type="ORF">SAMN05660835_00539</name>
</gene>
<dbReference type="CDD" id="cd23081">
    <property type="entry name" value="cpPDZ_EcRseP-like"/>
    <property type="match status" value="1"/>
</dbReference>